<feature type="compositionally biased region" description="Basic and acidic residues" evidence="1">
    <location>
        <begin position="1"/>
        <end position="11"/>
    </location>
</feature>
<reference evidence="2" key="1">
    <citation type="journal article" date="2020" name="Nat. Commun.">
        <title>Large-scale genome sequencing of mycorrhizal fungi provides insights into the early evolution of symbiotic traits.</title>
        <authorList>
            <person name="Miyauchi S."/>
            <person name="Kiss E."/>
            <person name="Kuo A."/>
            <person name="Drula E."/>
            <person name="Kohler A."/>
            <person name="Sanchez-Garcia M."/>
            <person name="Morin E."/>
            <person name="Andreopoulos B."/>
            <person name="Barry K.W."/>
            <person name="Bonito G."/>
            <person name="Buee M."/>
            <person name="Carver A."/>
            <person name="Chen C."/>
            <person name="Cichocki N."/>
            <person name="Clum A."/>
            <person name="Culley D."/>
            <person name="Crous P.W."/>
            <person name="Fauchery L."/>
            <person name="Girlanda M."/>
            <person name="Hayes R.D."/>
            <person name="Keri Z."/>
            <person name="LaButti K."/>
            <person name="Lipzen A."/>
            <person name="Lombard V."/>
            <person name="Magnuson J."/>
            <person name="Maillard F."/>
            <person name="Murat C."/>
            <person name="Nolan M."/>
            <person name="Ohm R.A."/>
            <person name="Pangilinan J."/>
            <person name="Pereira M.F."/>
            <person name="Perotto S."/>
            <person name="Peter M."/>
            <person name="Pfister S."/>
            <person name="Riley R."/>
            <person name="Sitrit Y."/>
            <person name="Stielow J.B."/>
            <person name="Szollosi G."/>
            <person name="Zifcakova L."/>
            <person name="Stursova M."/>
            <person name="Spatafora J.W."/>
            <person name="Tedersoo L."/>
            <person name="Vaario L.M."/>
            <person name="Yamada A."/>
            <person name="Yan M."/>
            <person name="Wang P."/>
            <person name="Xu J."/>
            <person name="Bruns T."/>
            <person name="Baldrian P."/>
            <person name="Vilgalys R."/>
            <person name="Dunand C."/>
            <person name="Henrissat B."/>
            <person name="Grigoriev I.V."/>
            <person name="Hibbett D."/>
            <person name="Nagy L.G."/>
            <person name="Martin F.M."/>
        </authorList>
    </citation>
    <scope>NUCLEOTIDE SEQUENCE</scope>
    <source>
        <strain evidence="2">UP504</strain>
    </source>
</reference>
<accession>A0A9P6DT28</accession>
<evidence type="ECO:0000313" key="2">
    <source>
        <dbReference type="EMBL" id="KAF9513861.1"/>
    </source>
</evidence>
<evidence type="ECO:0000313" key="3">
    <source>
        <dbReference type="Proteomes" id="UP000886523"/>
    </source>
</evidence>
<gene>
    <name evidence="2" type="ORF">BS47DRAFT_1362097</name>
</gene>
<sequence length="165" mass="17684">MDNRGYQRAEGRGNQFVRRQEENGACGGANPRKAGCAECRKRGIADKKILRMMNKDCGTLRRVTRASVALLGGQDGGLGGAKVGESKGVPATWELMARIKEKSSWTVGVGRGGCCKGGGVSTKGENGGRVRGGEEKGNSGDRLLIWWEHELLHEVARGPCDRQDS</sequence>
<dbReference type="AlphaFoldDB" id="A0A9P6DT28"/>
<organism evidence="2 3">
    <name type="scientific">Hydnum rufescens UP504</name>
    <dbReference type="NCBI Taxonomy" id="1448309"/>
    <lineage>
        <taxon>Eukaryota</taxon>
        <taxon>Fungi</taxon>
        <taxon>Dikarya</taxon>
        <taxon>Basidiomycota</taxon>
        <taxon>Agaricomycotina</taxon>
        <taxon>Agaricomycetes</taxon>
        <taxon>Cantharellales</taxon>
        <taxon>Hydnaceae</taxon>
        <taxon>Hydnum</taxon>
    </lineage>
</organism>
<name>A0A9P6DT28_9AGAM</name>
<evidence type="ECO:0000256" key="1">
    <source>
        <dbReference type="SAM" id="MobiDB-lite"/>
    </source>
</evidence>
<proteinExistence type="predicted"/>
<keyword evidence="3" id="KW-1185">Reference proteome</keyword>
<protein>
    <submittedName>
        <fullName evidence="2">Uncharacterized protein</fullName>
    </submittedName>
</protein>
<dbReference type="EMBL" id="MU128967">
    <property type="protein sequence ID" value="KAF9513861.1"/>
    <property type="molecule type" value="Genomic_DNA"/>
</dbReference>
<feature type="region of interest" description="Disordered" evidence="1">
    <location>
        <begin position="1"/>
        <end position="26"/>
    </location>
</feature>
<dbReference type="Proteomes" id="UP000886523">
    <property type="component" value="Unassembled WGS sequence"/>
</dbReference>
<comment type="caution">
    <text evidence="2">The sequence shown here is derived from an EMBL/GenBank/DDBJ whole genome shotgun (WGS) entry which is preliminary data.</text>
</comment>